<feature type="domain" description="Asteroid" evidence="3">
    <location>
        <begin position="189"/>
        <end position="280"/>
    </location>
</feature>
<accession>A0A1Y2ET20</accession>
<dbReference type="InterPro" id="IPR026832">
    <property type="entry name" value="Asteroid"/>
</dbReference>
<dbReference type="STRING" id="1754190.A0A1Y2ET20"/>
<evidence type="ECO:0000313" key="4">
    <source>
        <dbReference type="EMBL" id="ORY74697.1"/>
    </source>
</evidence>
<dbReference type="Gene3D" id="3.40.50.1010">
    <property type="entry name" value="5'-nuclease"/>
    <property type="match status" value="1"/>
</dbReference>
<feature type="compositionally biased region" description="Acidic residues" evidence="2">
    <location>
        <begin position="503"/>
        <end position="525"/>
    </location>
</feature>
<dbReference type="SUPFAM" id="SSF88723">
    <property type="entry name" value="PIN domain-like"/>
    <property type="match status" value="1"/>
</dbReference>
<name>A0A1Y2ET20_9FUNG</name>
<dbReference type="PANTHER" id="PTHR15665:SF1">
    <property type="entry name" value="PROTEIN ASTEROID HOMOLOG 1"/>
    <property type="match status" value="1"/>
</dbReference>
<comment type="similarity">
    <text evidence="1">Belongs to the asteroid family.</text>
</comment>
<evidence type="ECO:0000256" key="1">
    <source>
        <dbReference type="ARBA" id="ARBA00007398"/>
    </source>
</evidence>
<feature type="region of interest" description="Disordered" evidence="2">
    <location>
        <begin position="597"/>
        <end position="634"/>
    </location>
</feature>
<keyword evidence="5" id="KW-1185">Reference proteome</keyword>
<feature type="region of interest" description="Disordered" evidence="2">
    <location>
        <begin position="497"/>
        <end position="558"/>
    </location>
</feature>
<dbReference type="Pfam" id="PF12813">
    <property type="entry name" value="XPG_I_2"/>
    <property type="match status" value="1"/>
</dbReference>
<sequence>MGIKNLTGYINKSIKLQPQQWRVNRKYFNEIRRVNASNFRNILKTVREEESNSNTDNDINIIVDAKSFFYCIACQLNWFVFDNLNFLKLFRNKLLILLSIEKLNKLIFVFDGLIPPKKKIIKLVREAERIRVLKSFYEETLCSKPYTNEKKLRPKGKLCPTPLVILMYTQLLSDIQKLFPKKFEFRSSEGEADRYIAILANEINGYVLSNDSDFFIYDVPRFIQIDSLIFPNFSDTYFNIKFKLYTRDLLLNHLGITGDILPIFATLCGNDYFNVEKFPEFRYQIKKYSGNLNQNEKELDLTFKKNLIDSINEYNLELKDIDCCYDFTVVCREITESCHSSNLLLKLYKIILFQKYGCSAYLENTNRKYAWNITDHLRSQLYELIFSRNRIGFAKESLLRGGEEEDEKDEEKFETSQQLTITERYRKKTDYHEREVKLCVFSHPFPKTNQERFSRYLEVFHSNTPLIRGLPYYLIPIASILRFFLIEKEDNDTNKIKIKNEEKEEEEERNEEEERSEEREDEEKEKEERNEKREEEREGEEEEEERNEEREEDDEDDEPKTVLYWYEFESLLASCIAALTISFLNKRYFLIQKRDYHRSSNSSSSRGTLNKNNNKRNNNNHNNNHNHNHNNSPFQKENYRDCQNILYCLSRHGGRSLQLKSTWGIENFQQDLELYGNALQIFAEFISVIFLNLNFLQVLKIMETQKHHYSTFFSMYPYLWEESFYSYYYNKYIYIKSKMFH</sequence>
<dbReference type="OrthoDB" id="25987at2759"/>
<dbReference type="PANTHER" id="PTHR15665">
    <property type="entry name" value="ASTEROID PROTEIN"/>
    <property type="match status" value="1"/>
</dbReference>
<dbReference type="EMBL" id="MCOG01000028">
    <property type="protein sequence ID" value="ORY74697.1"/>
    <property type="molecule type" value="Genomic_DNA"/>
</dbReference>
<evidence type="ECO:0000259" key="3">
    <source>
        <dbReference type="Pfam" id="PF12813"/>
    </source>
</evidence>
<dbReference type="Proteomes" id="UP000193920">
    <property type="component" value="Unassembled WGS sequence"/>
</dbReference>
<reference evidence="4 5" key="1">
    <citation type="submission" date="2016-08" db="EMBL/GenBank/DDBJ databases">
        <title>A Parts List for Fungal Cellulosomes Revealed by Comparative Genomics.</title>
        <authorList>
            <consortium name="DOE Joint Genome Institute"/>
            <person name="Haitjema C.H."/>
            <person name="Gilmore S.P."/>
            <person name="Henske J.K."/>
            <person name="Solomon K.V."/>
            <person name="De Groot R."/>
            <person name="Kuo A."/>
            <person name="Mondo S.J."/>
            <person name="Salamov A.A."/>
            <person name="Labutti K."/>
            <person name="Zhao Z."/>
            <person name="Chiniquy J."/>
            <person name="Barry K."/>
            <person name="Brewer H.M."/>
            <person name="Purvine S.O."/>
            <person name="Wright A.T."/>
            <person name="Boxma B."/>
            <person name="Van Alen T."/>
            <person name="Hackstein J.H."/>
            <person name="Baker S.E."/>
            <person name="Grigoriev I.V."/>
            <person name="O'Malley M.A."/>
        </authorList>
    </citation>
    <scope>NUCLEOTIDE SEQUENCE [LARGE SCALE GENOMIC DNA]</scope>
    <source>
        <strain evidence="4 5">G1</strain>
    </source>
</reference>
<dbReference type="InterPro" id="IPR029060">
    <property type="entry name" value="PIN-like_dom_sf"/>
</dbReference>
<dbReference type="InterPro" id="IPR039436">
    <property type="entry name" value="Asteroid_dom"/>
</dbReference>
<feature type="compositionally biased region" description="Acidic residues" evidence="2">
    <location>
        <begin position="537"/>
        <end position="558"/>
    </location>
</feature>
<feature type="compositionally biased region" description="Basic and acidic residues" evidence="2">
    <location>
        <begin position="526"/>
        <end position="536"/>
    </location>
</feature>
<gene>
    <name evidence="4" type="ORF">LY90DRAFT_633365</name>
</gene>
<feature type="compositionally biased region" description="Low complexity" evidence="2">
    <location>
        <begin position="599"/>
        <end position="631"/>
    </location>
</feature>
<protein>
    <submittedName>
        <fullName evidence="4">PIN domain-like protein</fullName>
    </submittedName>
</protein>
<evidence type="ECO:0000313" key="5">
    <source>
        <dbReference type="Proteomes" id="UP000193920"/>
    </source>
</evidence>
<dbReference type="AlphaFoldDB" id="A0A1Y2ET20"/>
<organism evidence="4 5">
    <name type="scientific">Neocallimastix californiae</name>
    <dbReference type="NCBI Taxonomy" id="1754190"/>
    <lineage>
        <taxon>Eukaryota</taxon>
        <taxon>Fungi</taxon>
        <taxon>Fungi incertae sedis</taxon>
        <taxon>Chytridiomycota</taxon>
        <taxon>Chytridiomycota incertae sedis</taxon>
        <taxon>Neocallimastigomycetes</taxon>
        <taxon>Neocallimastigales</taxon>
        <taxon>Neocallimastigaceae</taxon>
        <taxon>Neocallimastix</taxon>
    </lineage>
</organism>
<evidence type="ECO:0000256" key="2">
    <source>
        <dbReference type="SAM" id="MobiDB-lite"/>
    </source>
</evidence>
<comment type="caution">
    <text evidence="4">The sequence shown here is derived from an EMBL/GenBank/DDBJ whole genome shotgun (WGS) entry which is preliminary data.</text>
</comment>
<proteinExistence type="inferred from homology"/>